<keyword evidence="2" id="KW-0624">Polysaccharide degradation</keyword>
<dbReference type="SMART" id="SM00656">
    <property type="entry name" value="Amb_all"/>
    <property type="match status" value="1"/>
</dbReference>
<dbReference type="Pfam" id="PF00544">
    <property type="entry name" value="Pectate_lyase_4"/>
    <property type="match status" value="1"/>
</dbReference>
<sequence length="361" mass="39940">MINLKRRGEVGHLRWTTVSKKFEKDVKVLIRTKNAKIFVTCLIIMLSLGLSFQSVSASTPDFSMTGFATNDGGTTGGDGGDTVTVSTGDQIIQALKNKDDNTPLKIYVSGTITPNNTSDSKINIKDVSDVSIIGVGTNGEFDGIGIKVWRADNVVIRNLTIHEVRAGDKDAISIEGPSSNIWVDHNELYADLNVDKDYYDGLFDVKKNAHNITFSWNYVHDSWKAMLMGSSDSDDGDRNITFHHNHFQDLNSRVPAFRHGEGHLYNNYFEGIIDTGINARMGAELLVENNVFENSKDPLGYWYSDEPGYWNVSNNLYINSTGSQPTSSTTNYTVPYNYNLTPVQDVKAVVTQYAGVGVVQP</sequence>
<organism evidence="5 6">
    <name type="scientific">Gracilibacillus ureilyticus</name>
    <dbReference type="NCBI Taxonomy" id="531814"/>
    <lineage>
        <taxon>Bacteria</taxon>
        <taxon>Bacillati</taxon>
        <taxon>Bacillota</taxon>
        <taxon>Bacilli</taxon>
        <taxon>Bacillales</taxon>
        <taxon>Bacillaceae</taxon>
        <taxon>Gracilibacillus</taxon>
    </lineage>
</organism>
<evidence type="ECO:0000313" key="5">
    <source>
        <dbReference type="EMBL" id="SER33041.1"/>
    </source>
</evidence>
<keyword evidence="1 2" id="KW-0456">Lyase</keyword>
<dbReference type="InterPro" id="IPR045032">
    <property type="entry name" value="PEL"/>
</dbReference>
<dbReference type="AlphaFoldDB" id="A0A1H9NB45"/>
<reference evidence="5 6" key="1">
    <citation type="submission" date="2016-10" db="EMBL/GenBank/DDBJ databases">
        <authorList>
            <person name="de Groot N.N."/>
        </authorList>
    </citation>
    <scope>NUCLEOTIDE SEQUENCE [LARGE SCALE GENOMIC DNA]</scope>
    <source>
        <strain evidence="5 6">CGMCC 1.7727</strain>
    </source>
</reference>
<dbReference type="SUPFAM" id="SSF51126">
    <property type="entry name" value="Pectin lyase-like"/>
    <property type="match status" value="1"/>
</dbReference>
<dbReference type="PANTHER" id="PTHR31683:SF18">
    <property type="entry name" value="PECTATE LYASE 21-RELATED"/>
    <property type="match status" value="1"/>
</dbReference>
<dbReference type="InterPro" id="IPR002022">
    <property type="entry name" value="Pec_lyase"/>
</dbReference>
<dbReference type="PANTHER" id="PTHR31683">
    <property type="entry name" value="PECTATE LYASE 18-RELATED"/>
    <property type="match status" value="1"/>
</dbReference>
<evidence type="ECO:0000259" key="4">
    <source>
        <dbReference type="SMART" id="SM00656"/>
    </source>
</evidence>
<evidence type="ECO:0000313" key="6">
    <source>
        <dbReference type="Proteomes" id="UP000199687"/>
    </source>
</evidence>
<dbReference type="InterPro" id="IPR011050">
    <property type="entry name" value="Pectin_lyase_fold/virulence"/>
</dbReference>
<comment type="similarity">
    <text evidence="2">Belongs to the polysaccharide lyase 1 family.</text>
</comment>
<evidence type="ECO:0000256" key="1">
    <source>
        <dbReference type="ARBA" id="ARBA00023239"/>
    </source>
</evidence>
<feature type="domain" description="Pectate lyase" evidence="4">
    <location>
        <begin position="87"/>
        <end position="298"/>
    </location>
</feature>
<keyword evidence="3" id="KW-1133">Transmembrane helix</keyword>
<dbReference type="GO" id="GO:0005576">
    <property type="term" value="C:extracellular region"/>
    <property type="evidence" value="ECO:0007669"/>
    <property type="project" value="UniProtKB-SubCell"/>
</dbReference>
<feature type="transmembrane region" description="Helical" evidence="3">
    <location>
        <begin position="37"/>
        <end position="55"/>
    </location>
</feature>
<gene>
    <name evidence="5" type="ORF">SAMN04487944_10349</name>
</gene>
<proteinExistence type="inferred from homology"/>
<keyword evidence="3" id="KW-0812">Transmembrane</keyword>
<evidence type="ECO:0000256" key="2">
    <source>
        <dbReference type="RuleBase" id="RU361173"/>
    </source>
</evidence>
<keyword evidence="2" id="KW-0964">Secreted</keyword>
<dbReference type="GO" id="GO:0030570">
    <property type="term" value="F:pectate lyase activity"/>
    <property type="evidence" value="ECO:0007669"/>
    <property type="project" value="InterPro"/>
</dbReference>
<evidence type="ECO:0000256" key="3">
    <source>
        <dbReference type="SAM" id="Phobius"/>
    </source>
</evidence>
<protein>
    <submittedName>
        <fullName evidence="5">Pectate lyase</fullName>
    </submittedName>
</protein>
<keyword evidence="6" id="KW-1185">Reference proteome</keyword>
<dbReference type="GO" id="GO:0000272">
    <property type="term" value="P:polysaccharide catabolic process"/>
    <property type="evidence" value="ECO:0007669"/>
    <property type="project" value="UniProtKB-KW"/>
</dbReference>
<dbReference type="Gene3D" id="2.160.20.10">
    <property type="entry name" value="Single-stranded right-handed beta-helix, Pectin lyase-like"/>
    <property type="match status" value="1"/>
</dbReference>
<dbReference type="STRING" id="531814.SAMN04487944_10349"/>
<comment type="subcellular location">
    <subcellularLocation>
        <location evidence="2">Secreted</location>
    </subcellularLocation>
</comment>
<keyword evidence="2" id="KW-0119">Carbohydrate metabolism</keyword>
<dbReference type="EMBL" id="FOGL01000003">
    <property type="protein sequence ID" value="SER33041.1"/>
    <property type="molecule type" value="Genomic_DNA"/>
</dbReference>
<dbReference type="Proteomes" id="UP000199687">
    <property type="component" value="Unassembled WGS sequence"/>
</dbReference>
<accession>A0A1H9NB45</accession>
<keyword evidence="3" id="KW-0472">Membrane</keyword>
<name>A0A1H9NB45_9BACI</name>
<dbReference type="InterPro" id="IPR012334">
    <property type="entry name" value="Pectin_lyas_fold"/>
</dbReference>